<evidence type="ECO:0000313" key="2">
    <source>
        <dbReference type="EMBL" id="KAH3736302.1"/>
    </source>
</evidence>
<reference evidence="2" key="1">
    <citation type="journal article" date="2019" name="bioRxiv">
        <title>The Genome of the Zebra Mussel, Dreissena polymorpha: A Resource for Invasive Species Research.</title>
        <authorList>
            <person name="McCartney M.A."/>
            <person name="Auch B."/>
            <person name="Kono T."/>
            <person name="Mallez S."/>
            <person name="Zhang Y."/>
            <person name="Obille A."/>
            <person name="Becker A."/>
            <person name="Abrahante J.E."/>
            <person name="Garbe J."/>
            <person name="Badalamenti J.P."/>
            <person name="Herman A."/>
            <person name="Mangelson H."/>
            <person name="Liachko I."/>
            <person name="Sullivan S."/>
            <person name="Sone E.D."/>
            <person name="Koren S."/>
            <person name="Silverstein K.A.T."/>
            <person name="Beckman K.B."/>
            <person name="Gohl D.M."/>
        </authorList>
    </citation>
    <scope>NUCLEOTIDE SEQUENCE</scope>
    <source>
        <strain evidence="2">Duluth1</strain>
        <tissue evidence="2">Whole animal</tissue>
    </source>
</reference>
<keyword evidence="3" id="KW-1185">Reference proteome</keyword>
<dbReference type="Proteomes" id="UP000828390">
    <property type="component" value="Unassembled WGS sequence"/>
</dbReference>
<organism evidence="2 3">
    <name type="scientific">Dreissena polymorpha</name>
    <name type="common">Zebra mussel</name>
    <name type="synonym">Mytilus polymorpha</name>
    <dbReference type="NCBI Taxonomy" id="45954"/>
    <lineage>
        <taxon>Eukaryota</taxon>
        <taxon>Metazoa</taxon>
        <taxon>Spiralia</taxon>
        <taxon>Lophotrochozoa</taxon>
        <taxon>Mollusca</taxon>
        <taxon>Bivalvia</taxon>
        <taxon>Autobranchia</taxon>
        <taxon>Heteroconchia</taxon>
        <taxon>Euheterodonta</taxon>
        <taxon>Imparidentia</taxon>
        <taxon>Neoheterodontei</taxon>
        <taxon>Myida</taxon>
        <taxon>Dreissenoidea</taxon>
        <taxon>Dreissenidae</taxon>
        <taxon>Dreissena</taxon>
    </lineage>
</organism>
<proteinExistence type="predicted"/>
<feature type="region of interest" description="Disordered" evidence="1">
    <location>
        <begin position="137"/>
        <end position="157"/>
    </location>
</feature>
<dbReference type="EMBL" id="JAIWYP010000011">
    <property type="protein sequence ID" value="KAH3736302.1"/>
    <property type="molecule type" value="Genomic_DNA"/>
</dbReference>
<evidence type="ECO:0000313" key="3">
    <source>
        <dbReference type="Proteomes" id="UP000828390"/>
    </source>
</evidence>
<evidence type="ECO:0000256" key="1">
    <source>
        <dbReference type="SAM" id="MobiDB-lite"/>
    </source>
</evidence>
<reference evidence="2" key="2">
    <citation type="submission" date="2020-11" db="EMBL/GenBank/DDBJ databases">
        <authorList>
            <person name="McCartney M.A."/>
            <person name="Auch B."/>
            <person name="Kono T."/>
            <person name="Mallez S."/>
            <person name="Becker A."/>
            <person name="Gohl D.M."/>
            <person name="Silverstein K.A.T."/>
            <person name="Koren S."/>
            <person name="Bechman K.B."/>
            <person name="Herman A."/>
            <person name="Abrahante J.E."/>
            <person name="Garbe J."/>
        </authorList>
    </citation>
    <scope>NUCLEOTIDE SEQUENCE</scope>
    <source>
        <strain evidence="2">Duluth1</strain>
        <tissue evidence="2">Whole animal</tissue>
    </source>
</reference>
<dbReference type="AlphaFoldDB" id="A0A9D4D1A0"/>
<comment type="caution">
    <text evidence="2">The sequence shown here is derived from an EMBL/GenBank/DDBJ whole genome shotgun (WGS) entry which is preliminary data.</text>
</comment>
<protein>
    <submittedName>
        <fullName evidence="2">Uncharacterized protein</fullName>
    </submittedName>
</protein>
<gene>
    <name evidence="2" type="ORF">DPMN_042865</name>
</gene>
<accession>A0A9D4D1A0</accession>
<sequence>MMGEAVASKNIVKQATSEIQSSFDRRYKIAFYGIKENKSNLKEECEKLDKDCINDIIAEIGIHAHGENIKNLKRFGKKGLTRMIEKKDGNKEEVEVPRVIIGTFKEEAKIRIMKNTHKLSSSKSDYFRTIGIKHDMAKEERQRDKDQKKEAKDLTEKETENFVHVVRGMPWERRIVKVRNGGGVRVQTLPV</sequence>
<name>A0A9D4D1A0_DREPO</name>